<evidence type="ECO:0000313" key="2">
    <source>
        <dbReference type="Proteomes" id="UP000027981"/>
    </source>
</evidence>
<dbReference type="EMBL" id="CP006019">
    <property type="protein sequence ID" value="AIF68961.1"/>
    <property type="molecule type" value="Genomic_DNA"/>
</dbReference>
<name>A0A075LS46_9EURY</name>
<organism evidence="1 2">
    <name type="scientific">Palaeococcus pacificus DY20341</name>
    <dbReference type="NCBI Taxonomy" id="1343739"/>
    <lineage>
        <taxon>Archaea</taxon>
        <taxon>Methanobacteriati</taxon>
        <taxon>Methanobacteriota</taxon>
        <taxon>Thermococci</taxon>
        <taxon>Thermococcales</taxon>
        <taxon>Thermococcaceae</taxon>
        <taxon>Palaeococcus</taxon>
    </lineage>
</organism>
<accession>A0A075LS46</accession>
<dbReference type="HOGENOM" id="CLU_1080171_0_0_2"/>
<dbReference type="Proteomes" id="UP000027981">
    <property type="component" value="Chromosome"/>
</dbReference>
<dbReference type="KEGG" id="ppac:PAP_02695"/>
<sequence>MGVKTLEVILKGLVRASKAGKTREYISSLDRDRRVSLKEFLQRAGVFTLHNNIEPDDPTLFETLYKIYRLNLTDNFVNDYSKYLRYLIHVELDGNNVIPRDRVLERIGAGERISQNRTEIIRPLVLLYALYVVRKLVGDVVVKKTSLPIDEVVERLKENGALFTGNSGAYYYYRITYYVPRRNLNVYVRELPDLPEGKETRVLVYRPLQFDAEKVPLVVLFLDSLFDVYSGIVANDIILPRLKKIFFDVSSEATSIV</sequence>
<proteinExistence type="predicted"/>
<reference evidence="2" key="1">
    <citation type="submission" date="2013-06" db="EMBL/GenBank/DDBJ databases">
        <title>Complete Genome Sequence of Hyperthermophilic Palaeococcus pacificus DY20341T, Isolated from a Deep-Sea Hydrothermal Sediments.</title>
        <authorList>
            <person name="Zeng X."/>
            <person name="Shao Z."/>
        </authorList>
    </citation>
    <scope>NUCLEOTIDE SEQUENCE [LARGE SCALE GENOMIC DNA]</scope>
    <source>
        <strain evidence="2">DY20341</strain>
    </source>
</reference>
<dbReference type="AlphaFoldDB" id="A0A075LS46"/>
<protein>
    <submittedName>
        <fullName evidence="1">Uncharacterized protein</fullName>
    </submittedName>
</protein>
<evidence type="ECO:0000313" key="1">
    <source>
        <dbReference type="EMBL" id="AIF68961.1"/>
    </source>
</evidence>
<reference evidence="1 2" key="2">
    <citation type="journal article" date="2015" name="Genome Announc.">
        <title>Complete Genome Sequence of Hyperthermophilic Piezophilic Archaeon Palaeococcus pacificus DY20341T, Isolated from Deep-Sea Hydrothermal Sediments.</title>
        <authorList>
            <person name="Zeng X."/>
            <person name="Jebbar M."/>
            <person name="Shao Z."/>
        </authorList>
    </citation>
    <scope>NUCLEOTIDE SEQUENCE [LARGE SCALE GENOMIC DNA]</scope>
    <source>
        <strain evidence="1 2">DY20341</strain>
    </source>
</reference>
<gene>
    <name evidence="1" type="ORF">PAP_02695</name>
</gene>
<keyword evidence="2" id="KW-1185">Reference proteome</keyword>